<protein>
    <submittedName>
        <fullName evidence="1">CRISPR-associated Cse1 family protein</fullName>
    </submittedName>
</protein>
<dbReference type="EMBL" id="QGTL01000006">
    <property type="protein sequence ID" value="PWV74511.1"/>
    <property type="molecule type" value="Genomic_DNA"/>
</dbReference>
<proteinExistence type="predicted"/>
<dbReference type="Pfam" id="PF09481">
    <property type="entry name" value="CRISPR_Cse1"/>
    <property type="match status" value="1"/>
</dbReference>
<sequence length="482" mass="53159">MCLVPAATGLWRILTVIAARITGLDNPDLGEHEWLSRRDAVLADGRFDGAAIGAYFDSYSSRFDLFDADRPWLQDPRLSRQCARTSGLNTLILGRPAGNNQSWLSHHRDSDPVPISAGDAALQLIAQLYHGTPGRCTARRVGAWTDATAKSAPLRGLVSYHPVGRSVFESLMVSVPYLPYDATRHGPDFAWWELPELPDPLMPPNPAYGVGGVLTGRFCHALLLIGSEDGERVIDGYRTWGVREPAWSADDPFLIYQLSKTGRRYPRYADADRALWRDVDGVLLDDVGYEHSSCPSVFARAKLLADTQLLDALRVRAFGFDQDRAQATDRQWYTSTTPAVFGMVADRQAAVAASRARMTAEMVARRLDRAVRSAWIAVNDPSNGGVESVPVASPKAGPVRRESDIAAGPWQAAAAARYWPAAEREFWRQIREGDLDQASRRFRALGLRAFGATTERAGRRPRARRAIERARASMFDIGGTPS</sequence>
<comment type="caution">
    <text evidence="1">The sequence shown here is derived from an EMBL/GenBank/DDBJ whole genome shotgun (WGS) entry which is preliminary data.</text>
</comment>
<name>A0A317NGR8_9NOCA</name>
<dbReference type="NCBIfam" id="TIGR02547">
    <property type="entry name" value="casA_cse1"/>
    <property type="match status" value="1"/>
</dbReference>
<dbReference type="AlphaFoldDB" id="A0A317NGR8"/>
<evidence type="ECO:0000313" key="1">
    <source>
        <dbReference type="EMBL" id="PWV74511.1"/>
    </source>
</evidence>
<keyword evidence="2" id="KW-1185">Reference proteome</keyword>
<reference evidence="1 2" key="1">
    <citation type="submission" date="2018-05" db="EMBL/GenBank/DDBJ databases">
        <title>Genomic Encyclopedia of Type Strains, Phase IV (KMG-IV): sequencing the most valuable type-strain genomes for metagenomic binning, comparative biology and taxonomic classification.</title>
        <authorList>
            <person name="Goeker M."/>
        </authorList>
    </citation>
    <scope>NUCLEOTIDE SEQUENCE [LARGE SCALE GENOMIC DNA]</scope>
    <source>
        <strain evidence="1 2">DSM 44717</strain>
    </source>
</reference>
<evidence type="ECO:0000313" key="2">
    <source>
        <dbReference type="Proteomes" id="UP000246410"/>
    </source>
</evidence>
<accession>A0A317NGR8</accession>
<dbReference type="InterPro" id="IPR013381">
    <property type="entry name" value="CRISPR-assoc_prot_Cse1"/>
</dbReference>
<gene>
    <name evidence="1" type="ORF">DFR69_106322</name>
</gene>
<dbReference type="Proteomes" id="UP000246410">
    <property type="component" value="Unassembled WGS sequence"/>
</dbReference>
<organism evidence="1 2">
    <name type="scientific">Nocardia neocaledoniensis</name>
    <dbReference type="NCBI Taxonomy" id="236511"/>
    <lineage>
        <taxon>Bacteria</taxon>
        <taxon>Bacillati</taxon>
        <taxon>Actinomycetota</taxon>
        <taxon>Actinomycetes</taxon>
        <taxon>Mycobacteriales</taxon>
        <taxon>Nocardiaceae</taxon>
        <taxon>Nocardia</taxon>
    </lineage>
</organism>